<keyword evidence="8" id="KW-1185">Reference proteome</keyword>
<accession>A0A085VEF5</accession>
<dbReference type="AlphaFoldDB" id="A0A085VEF5"/>
<dbReference type="InterPro" id="IPR036097">
    <property type="entry name" value="HisK_dim/P_sf"/>
</dbReference>
<dbReference type="Proteomes" id="UP000028631">
    <property type="component" value="Unassembled WGS sequence"/>
</dbReference>
<dbReference type="Gene3D" id="1.10.287.130">
    <property type="match status" value="1"/>
</dbReference>
<evidence type="ECO:0000259" key="6">
    <source>
        <dbReference type="PROSITE" id="PS50109"/>
    </source>
</evidence>
<dbReference type="PROSITE" id="PS50109">
    <property type="entry name" value="HIS_KIN"/>
    <property type="match status" value="1"/>
</dbReference>
<dbReference type="GO" id="GO:0016020">
    <property type="term" value="C:membrane"/>
    <property type="evidence" value="ECO:0007669"/>
    <property type="project" value="UniProtKB-SubCell"/>
</dbReference>
<dbReference type="Gene3D" id="3.30.565.10">
    <property type="entry name" value="Histidine kinase-like ATPase, C-terminal domain"/>
    <property type="match status" value="1"/>
</dbReference>
<dbReference type="GO" id="GO:0000156">
    <property type="term" value="F:phosphorelay response regulator activity"/>
    <property type="evidence" value="ECO:0007669"/>
    <property type="project" value="TreeGrafter"/>
</dbReference>
<gene>
    <name evidence="7" type="ORF">IV01_18485</name>
</gene>
<dbReference type="CDD" id="cd00130">
    <property type="entry name" value="PAS"/>
    <property type="match status" value="1"/>
</dbReference>
<dbReference type="SUPFAM" id="SSF55874">
    <property type="entry name" value="ATPase domain of HSP90 chaperone/DNA topoisomerase II/histidine kinase"/>
    <property type="match status" value="1"/>
</dbReference>
<evidence type="ECO:0000256" key="5">
    <source>
        <dbReference type="ARBA" id="ARBA00023136"/>
    </source>
</evidence>
<keyword evidence="4 7" id="KW-0418">Kinase</keyword>
<dbReference type="SUPFAM" id="SSF55785">
    <property type="entry name" value="PYP-like sensor domain (PAS domain)"/>
    <property type="match status" value="1"/>
</dbReference>
<dbReference type="GO" id="GO:0000155">
    <property type="term" value="F:phosphorelay sensor kinase activity"/>
    <property type="evidence" value="ECO:0007669"/>
    <property type="project" value="InterPro"/>
</dbReference>
<dbReference type="RefSeq" id="WP_032630188.1">
    <property type="nucleotide sequence ID" value="NZ_JPQU01000053.1"/>
</dbReference>
<protein>
    <recommendedName>
        <fullName evidence="2">histidine kinase</fullName>
        <ecNumber evidence="2">2.7.13.3</ecNumber>
    </recommendedName>
</protein>
<dbReference type="PANTHER" id="PTHR42878:SF15">
    <property type="entry name" value="BACTERIOPHYTOCHROME"/>
    <property type="match status" value="1"/>
</dbReference>
<dbReference type="CDD" id="cd00082">
    <property type="entry name" value="HisKA"/>
    <property type="match status" value="1"/>
</dbReference>
<dbReference type="InterPro" id="IPR000014">
    <property type="entry name" value="PAS"/>
</dbReference>
<evidence type="ECO:0000256" key="3">
    <source>
        <dbReference type="ARBA" id="ARBA00022679"/>
    </source>
</evidence>
<reference evidence="7 8" key="1">
    <citation type="submission" date="2014-07" db="EMBL/GenBank/DDBJ databases">
        <title>Draft Genome Sequences of Environmental Pseudomonas syringae strains.</title>
        <authorList>
            <person name="Baltrus D.A."/>
            <person name="Berge O."/>
            <person name="Morris C."/>
        </authorList>
    </citation>
    <scope>NUCLEOTIDE SEQUENCE [LARGE SCALE GENOMIC DNA]</scope>
    <source>
        <strain evidence="7 8">GAW0119</strain>
    </source>
</reference>
<dbReference type="EMBL" id="JPQU01000053">
    <property type="protein sequence ID" value="KFE53818.1"/>
    <property type="molecule type" value="Genomic_DNA"/>
</dbReference>
<comment type="catalytic activity">
    <reaction evidence="1">
        <text>ATP + protein L-histidine = ADP + protein N-phospho-L-histidine.</text>
        <dbReference type="EC" id="2.7.13.3"/>
    </reaction>
</comment>
<feature type="domain" description="Histidine kinase" evidence="6">
    <location>
        <begin position="177"/>
        <end position="390"/>
    </location>
</feature>
<keyword evidence="3" id="KW-0808">Transferase</keyword>
<evidence type="ECO:0000256" key="4">
    <source>
        <dbReference type="ARBA" id="ARBA00022777"/>
    </source>
</evidence>
<dbReference type="PANTHER" id="PTHR42878">
    <property type="entry name" value="TWO-COMPONENT HISTIDINE KINASE"/>
    <property type="match status" value="1"/>
</dbReference>
<dbReference type="SUPFAM" id="SSF47384">
    <property type="entry name" value="Homodimeric domain of signal transducing histidine kinase"/>
    <property type="match status" value="1"/>
</dbReference>
<dbReference type="EC" id="2.7.13.3" evidence="2"/>
<dbReference type="InterPro" id="IPR035965">
    <property type="entry name" value="PAS-like_dom_sf"/>
</dbReference>
<name>A0A085VEF5_PSESX</name>
<evidence type="ECO:0000313" key="8">
    <source>
        <dbReference type="Proteomes" id="UP000028631"/>
    </source>
</evidence>
<dbReference type="InterPro" id="IPR005467">
    <property type="entry name" value="His_kinase_dom"/>
</dbReference>
<evidence type="ECO:0000313" key="7">
    <source>
        <dbReference type="EMBL" id="KFE53818.1"/>
    </source>
</evidence>
<organism evidence="7 8">
    <name type="scientific">Pseudomonas syringae</name>
    <dbReference type="NCBI Taxonomy" id="317"/>
    <lineage>
        <taxon>Bacteria</taxon>
        <taxon>Pseudomonadati</taxon>
        <taxon>Pseudomonadota</taxon>
        <taxon>Gammaproteobacteria</taxon>
        <taxon>Pseudomonadales</taxon>
        <taxon>Pseudomonadaceae</taxon>
        <taxon>Pseudomonas</taxon>
    </lineage>
</organism>
<dbReference type="GO" id="GO:0030295">
    <property type="term" value="F:protein kinase activator activity"/>
    <property type="evidence" value="ECO:0007669"/>
    <property type="project" value="TreeGrafter"/>
</dbReference>
<comment type="caution">
    <text evidence="7">The sequence shown here is derived from an EMBL/GenBank/DDBJ whole genome shotgun (WGS) entry which is preliminary data.</text>
</comment>
<dbReference type="InterPro" id="IPR003594">
    <property type="entry name" value="HATPase_dom"/>
</dbReference>
<dbReference type="Pfam" id="PF00512">
    <property type="entry name" value="HisKA"/>
    <property type="match status" value="1"/>
</dbReference>
<dbReference type="SMART" id="SM00388">
    <property type="entry name" value="HisKA"/>
    <property type="match status" value="1"/>
</dbReference>
<keyword evidence="5" id="KW-0472">Membrane</keyword>
<dbReference type="InterPro" id="IPR003661">
    <property type="entry name" value="HisK_dim/P_dom"/>
</dbReference>
<evidence type="ECO:0000256" key="2">
    <source>
        <dbReference type="ARBA" id="ARBA00012438"/>
    </source>
</evidence>
<dbReference type="Pfam" id="PF02518">
    <property type="entry name" value="HATPase_c"/>
    <property type="match status" value="1"/>
</dbReference>
<evidence type="ECO:0000256" key="1">
    <source>
        <dbReference type="ARBA" id="ARBA00000085"/>
    </source>
</evidence>
<dbReference type="OrthoDB" id="8807260at2"/>
<dbReference type="InterPro" id="IPR036890">
    <property type="entry name" value="HATPase_C_sf"/>
</dbReference>
<dbReference type="PATRIC" id="fig|317.175.peg.3852"/>
<dbReference type="InterPro" id="IPR050351">
    <property type="entry name" value="BphY/WalK/GraS-like"/>
</dbReference>
<sequence length="391" mass="42964">MLNDVDALPGSDELIENAPCGLLLTLDDGTIKRANMTFCRWLGMPREALLGRRFQDLLSMGGKLFYQTHCLPLLQLRGSVAEVKLDMLRQDGSGISVIVNAVRRQTPHGVIQELALFGAQERTTYERELTASRKMAEELLLQQLASQKELSSAQNRLRLAEIEADIRATFAEQMVGFVSHDLRNPLAAIKMAAGLIGLDPLSERQQRSLDHVMVSVERAQRLIVNLLDFTQARVGRGITVLPQAIDLHKVIGRCVEELRLMFPDRTLIHRIEGEGACSADADRLFELVENLVSNAVAYGAPDSEVVVTSAFEAQWIKVSVHNHGAPIGPELVGSLFEPMLYGVAEDNDAHTVGLGLFIVREIARAHWGDVSLSSSEEEGTTFVASLARPVG</sequence>
<proteinExistence type="predicted"/>
<dbReference type="SMART" id="SM00387">
    <property type="entry name" value="HATPase_c"/>
    <property type="match status" value="1"/>
</dbReference>
<dbReference type="GO" id="GO:0007234">
    <property type="term" value="P:osmosensory signaling via phosphorelay pathway"/>
    <property type="evidence" value="ECO:0007669"/>
    <property type="project" value="TreeGrafter"/>
</dbReference>
<dbReference type="Pfam" id="PF13426">
    <property type="entry name" value="PAS_9"/>
    <property type="match status" value="1"/>
</dbReference>
<dbReference type="Gene3D" id="3.30.450.20">
    <property type="entry name" value="PAS domain"/>
    <property type="match status" value="1"/>
</dbReference>
<dbReference type="NCBIfam" id="TIGR00229">
    <property type="entry name" value="sensory_box"/>
    <property type="match status" value="1"/>
</dbReference>